<sequence length="489" mass="52229" precursor="true">MPSLCQRLLLVAAACTPSALGLADDTLPPLLPWDPTTFVPWEPSESPVGVVPQPGPSPVSTIEPHQRAPLTADVLSAAEANNRFGLNLYKQLALGAGPDEGLLFSPLSASAALGMVYAGAGGSTAEQMRHALGYAAAGADNPHLGLGGLVNDLNDPREGYELRLANRVFVQDGMPLEQGFLDTLTNDYRAPVEQLDFYQSPEASRRRINAWAADATNDRIKNPLPPGSITQHTRLALANALYFNGDWKRPFVEENTRDLPFNAPDGSQSLTPMMRQTSRFRYGEYDGYQMLEMPYAGDDMSMVVLLPDAESSVIELEQSLAFDDLSADLAEAAYREVAVSMPRFGFEGGGSIKEALRSLGMTDAFGAADLSGIANQPLELSDVIQKTFIDVNERGAEAAAVTIAVIGVTSMLPDLTPPAVFTADRPFLYAIRDTHSGAFLFMGRMVNPELSGVDEAAVPEPAALLLAWLSLGSALCVSGLRITRTSGAA</sequence>
<dbReference type="InterPro" id="IPR042178">
    <property type="entry name" value="Serpin_sf_1"/>
</dbReference>
<gene>
    <name evidence="4" type="ORF">KOR34_39280</name>
</gene>
<dbReference type="InterPro" id="IPR000215">
    <property type="entry name" value="Serpin_fam"/>
</dbReference>
<dbReference type="Gene3D" id="2.30.39.10">
    <property type="entry name" value="Alpha-1-antitrypsin, domain 1"/>
    <property type="match status" value="1"/>
</dbReference>
<dbReference type="InterPro" id="IPR023795">
    <property type="entry name" value="Serpin_CS"/>
</dbReference>
<evidence type="ECO:0000256" key="1">
    <source>
        <dbReference type="RuleBase" id="RU000411"/>
    </source>
</evidence>
<dbReference type="Pfam" id="PF00079">
    <property type="entry name" value="Serpin"/>
    <property type="match status" value="1"/>
</dbReference>
<dbReference type="RefSeq" id="WP_146567241.1">
    <property type="nucleotide sequence ID" value="NZ_SIHJ01000002.1"/>
</dbReference>
<evidence type="ECO:0000313" key="4">
    <source>
        <dbReference type="EMBL" id="TWT34092.1"/>
    </source>
</evidence>
<dbReference type="InterPro" id="IPR042185">
    <property type="entry name" value="Serpin_sf_2"/>
</dbReference>
<comment type="caution">
    <text evidence="4">The sequence shown here is derived from an EMBL/GenBank/DDBJ whole genome shotgun (WGS) entry which is preliminary data.</text>
</comment>
<keyword evidence="2" id="KW-0732">Signal</keyword>
<feature type="chain" id="PRO_5022964006" evidence="2">
    <location>
        <begin position="24"/>
        <end position="489"/>
    </location>
</feature>
<accession>A0A5C5V8S0</accession>
<comment type="similarity">
    <text evidence="1">Belongs to the serpin family.</text>
</comment>
<organism evidence="4 5">
    <name type="scientific">Posidoniimonas corsicana</name>
    <dbReference type="NCBI Taxonomy" id="1938618"/>
    <lineage>
        <taxon>Bacteria</taxon>
        <taxon>Pseudomonadati</taxon>
        <taxon>Planctomycetota</taxon>
        <taxon>Planctomycetia</taxon>
        <taxon>Pirellulales</taxon>
        <taxon>Lacipirellulaceae</taxon>
        <taxon>Posidoniimonas</taxon>
    </lineage>
</organism>
<protein>
    <submittedName>
        <fullName evidence="4">Serpin (Serine protease inhibitor)</fullName>
    </submittedName>
</protein>
<dbReference type="PROSITE" id="PS00284">
    <property type="entry name" value="SERPIN"/>
    <property type="match status" value="1"/>
</dbReference>
<evidence type="ECO:0000259" key="3">
    <source>
        <dbReference type="SMART" id="SM00093"/>
    </source>
</evidence>
<dbReference type="EMBL" id="SIHJ01000002">
    <property type="protein sequence ID" value="TWT34092.1"/>
    <property type="molecule type" value="Genomic_DNA"/>
</dbReference>
<name>A0A5C5V8S0_9BACT</name>
<dbReference type="InterPro" id="IPR023796">
    <property type="entry name" value="Serpin_dom"/>
</dbReference>
<keyword evidence="5" id="KW-1185">Reference proteome</keyword>
<dbReference type="GO" id="GO:0005615">
    <property type="term" value="C:extracellular space"/>
    <property type="evidence" value="ECO:0007669"/>
    <property type="project" value="InterPro"/>
</dbReference>
<dbReference type="CDD" id="cd19590">
    <property type="entry name" value="serpin_thermopin-like"/>
    <property type="match status" value="1"/>
</dbReference>
<dbReference type="Proteomes" id="UP000316714">
    <property type="component" value="Unassembled WGS sequence"/>
</dbReference>
<dbReference type="InterPro" id="IPR036186">
    <property type="entry name" value="Serpin_sf"/>
</dbReference>
<dbReference type="SUPFAM" id="SSF56574">
    <property type="entry name" value="Serpins"/>
    <property type="match status" value="1"/>
</dbReference>
<feature type="domain" description="Serpin" evidence="3">
    <location>
        <begin position="86"/>
        <end position="448"/>
    </location>
</feature>
<evidence type="ECO:0000256" key="2">
    <source>
        <dbReference type="SAM" id="SignalP"/>
    </source>
</evidence>
<dbReference type="PANTHER" id="PTHR11461">
    <property type="entry name" value="SERINE PROTEASE INHIBITOR, SERPIN"/>
    <property type="match status" value="1"/>
</dbReference>
<feature type="signal peptide" evidence="2">
    <location>
        <begin position="1"/>
        <end position="23"/>
    </location>
</feature>
<reference evidence="4 5" key="1">
    <citation type="submission" date="2019-02" db="EMBL/GenBank/DDBJ databases">
        <title>Deep-cultivation of Planctomycetes and their phenomic and genomic characterization uncovers novel biology.</title>
        <authorList>
            <person name="Wiegand S."/>
            <person name="Jogler M."/>
            <person name="Boedeker C."/>
            <person name="Pinto D."/>
            <person name="Vollmers J."/>
            <person name="Rivas-Marin E."/>
            <person name="Kohn T."/>
            <person name="Peeters S.H."/>
            <person name="Heuer A."/>
            <person name="Rast P."/>
            <person name="Oberbeckmann S."/>
            <person name="Bunk B."/>
            <person name="Jeske O."/>
            <person name="Meyerdierks A."/>
            <person name="Storesund J.E."/>
            <person name="Kallscheuer N."/>
            <person name="Luecker S."/>
            <person name="Lage O.M."/>
            <person name="Pohl T."/>
            <person name="Merkel B.J."/>
            <person name="Hornburger P."/>
            <person name="Mueller R.-W."/>
            <person name="Bruemmer F."/>
            <person name="Labrenz M."/>
            <person name="Spormann A.M."/>
            <person name="Op Den Camp H."/>
            <person name="Overmann J."/>
            <person name="Amann R."/>
            <person name="Jetten M.S.M."/>
            <person name="Mascher T."/>
            <person name="Medema M.H."/>
            <person name="Devos D.P."/>
            <person name="Kaster A.-K."/>
            <person name="Ovreas L."/>
            <person name="Rohde M."/>
            <person name="Galperin M.Y."/>
            <person name="Jogler C."/>
        </authorList>
    </citation>
    <scope>NUCLEOTIDE SEQUENCE [LARGE SCALE GENOMIC DNA]</scope>
    <source>
        <strain evidence="4 5">KOR34</strain>
    </source>
</reference>
<dbReference type="Gene3D" id="3.30.497.10">
    <property type="entry name" value="Antithrombin, subunit I, domain 2"/>
    <property type="match status" value="1"/>
</dbReference>
<dbReference type="AlphaFoldDB" id="A0A5C5V8S0"/>
<dbReference type="PANTHER" id="PTHR11461:SF211">
    <property type="entry name" value="GH10112P-RELATED"/>
    <property type="match status" value="1"/>
</dbReference>
<evidence type="ECO:0000313" key="5">
    <source>
        <dbReference type="Proteomes" id="UP000316714"/>
    </source>
</evidence>
<dbReference type="OrthoDB" id="9764871at2"/>
<proteinExistence type="inferred from homology"/>
<dbReference type="SMART" id="SM00093">
    <property type="entry name" value="SERPIN"/>
    <property type="match status" value="1"/>
</dbReference>
<dbReference type="GO" id="GO:0004867">
    <property type="term" value="F:serine-type endopeptidase inhibitor activity"/>
    <property type="evidence" value="ECO:0007669"/>
    <property type="project" value="InterPro"/>
</dbReference>